<name>A0A382SPL4_9ZZZZ</name>
<dbReference type="NCBIfam" id="TIGR01409">
    <property type="entry name" value="TAT_signal_seq"/>
    <property type="match status" value="1"/>
</dbReference>
<dbReference type="EMBL" id="UINC01130688">
    <property type="protein sequence ID" value="SVD11910.1"/>
    <property type="molecule type" value="Genomic_DNA"/>
</dbReference>
<dbReference type="InterPro" id="IPR006311">
    <property type="entry name" value="TAT_signal"/>
</dbReference>
<organism evidence="1">
    <name type="scientific">marine metagenome</name>
    <dbReference type="NCBI Taxonomy" id="408172"/>
    <lineage>
        <taxon>unclassified sequences</taxon>
        <taxon>metagenomes</taxon>
        <taxon>ecological metagenomes</taxon>
    </lineage>
</organism>
<dbReference type="InterPro" id="IPR019546">
    <property type="entry name" value="TAT_signal_bac_arc"/>
</dbReference>
<protein>
    <recommendedName>
        <fullName evidence="2">Twin-arginine translocation signal domain-containing protein</fullName>
    </recommendedName>
</protein>
<feature type="non-terminal residue" evidence="1">
    <location>
        <position position="43"/>
    </location>
</feature>
<reference evidence="1" key="1">
    <citation type="submission" date="2018-05" db="EMBL/GenBank/DDBJ databases">
        <authorList>
            <person name="Lanie J.A."/>
            <person name="Ng W.-L."/>
            <person name="Kazmierczak K.M."/>
            <person name="Andrzejewski T.M."/>
            <person name="Davidsen T.M."/>
            <person name="Wayne K.J."/>
            <person name="Tettelin H."/>
            <person name="Glass J.I."/>
            <person name="Rusch D."/>
            <person name="Podicherti R."/>
            <person name="Tsui H.-C.T."/>
            <person name="Winkler M.E."/>
        </authorList>
    </citation>
    <scope>NUCLEOTIDE SEQUENCE</scope>
</reference>
<accession>A0A382SPL4</accession>
<proteinExistence type="predicted"/>
<gene>
    <name evidence="1" type="ORF">METZ01_LOCUS364764</name>
</gene>
<evidence type="ECO:0000313" key="1">
    <source>
        <dbReference type="EMBL" id="SVD11910.1"/>
    </source>
</evidence>
<sequence length="43" mass="4548">MFSRRTFLQQAGAAGTIGLATLGTRPHGLFARVAKTRAADSDE</sequence>
<dbReference type="PROSITE" id="PS51318">
    <property type="entry name" value="TAT"/>
    <property type="match status" value="1"/>
</dbReference>
<dbReference type="AlphaFoldDB" id="A0A382SPL4"/>
<evidence type="ECO:0008006" key="2">
    <source>
        <dbReference type="Google" id="ProtNLM"/>
    </source>
</evidence>